<evidence type="ECO:0000313" key="6">
    <source>
        <dbReference type="Proteomes" id="UP000002586"/>
    </source>
</evidence>
<dbReference type="eggNOG" id="COG1596">
    <property type="taxonomic scope" value="Bacteria"/>
</dbReference>
<dbReference type="PANTHER" id="PTHR33619:SF3">
    <property type="entry name" value="POLYSACCHARIDE EXPORT PROTEIN GFCE-RELATED"/>
    <property type="match status" value="1"/>
</dbReference>
<keyword evidence="1 2" id="KW-0732">Signal</keyword>
<feature type="signal peptide" evidence="2">
    <location>
        <begin position="1"/>
        <end position="23"/>
    </location>
</feature>
<dbReference type="InterPro" id="IPR003715">
    <property type="entry name" value="Poly_export_N"/>
</dbReference>
<feature type="chain" id="PRO_5002626917" evidence="2">
    <location>
        <begin position="24"/>
        <end position="184"/>
    </location>
</feature>
<evidence type="ECO:0000259" key="4">
    <source>
        <dbReference type="Pfam" id="PF10531"/>
    </source>
</evidence>
<keyword evidence="6" id="KW-1185">Reference proteome</keyword>
<organism evidence="5 6">
    <name type="scientific">Magnetococcus marinus (strain ATCC BAA-1437 / JCM 17883 / MC-1)</name>
    <dbReference type="NCBI Taxonomy" id="156889"/>
    <lineage>
        <taxon>Bacteria</taxon>
        <taxon>Pseudomonadati</taxon>
        <taxon>Pseudomonadota</taxon>
        <taxon>Magnetococcia</taxon>
        <taxon>Magnetococcales</taxon>
        <taxon>Magnetococcaceae</taxon>
        <taxon>Magnetococcus</taxon>
    </lineage>
</organism>
<dbReference type="AlphaFoldDB" id="A0L5T6"/>
<evidence type="ECO:0000256" key="2">
    <source>
        <dbReference type="SAM" id="SignalP"/>
    </source>
</evidence>
<dbReference type="STRING" id="156889.Mmc1_0810"/>
<feature type="domain" description="Soluble ligand binding" evidence="4">
    <location>
        <begin position="112"/>
        <end position="158"/>
    </location>
</feature>
<gene>
    <name evidence="5" type="ordered locus">Mmc1_0810</name>
</gene>
<feature type="domain" description="Polysaccharide export protein N-terminal" evidence="3">
    <location>
        <begin position="32"/>
        <end position="105"/>
    </location>
</feature>
<sequence length="184" mass="20078" precursor="true">MRGGLKSALVLCCVMLLTGSMLAASAWSEGLRSNYQLGPGDKIQISVHGEPDLSMEAQVAPDGKISYTFIGDIQVAGLSIQDLEKRLYRILVDGYLKKPLVSVAILNYRTLFINGEVNSSGGYPYRPGLTVRKVVALAGGFSDRADEKRMTVIRSGDKSHKEQPIGLDDQVYPDDIITVPEGFW</sequence>
<evidence type="ECO:0000256" key="1">
    <source>
        <dbReference type="ARBA" id="ARBA00022729"/>
    </source>
</evidence>
<dbReference type="Pfam" id="PF02563">
    <property type="entry name" value="Poly_export"/>
    <property type="match status" value="1"/>
</dbReference>
<dbReference type="KEGG" id="mgm:Mmc1_0810"/>
<dbReference type="HOGENOM" id="CLU_038343_5_1_5"/>
<evidence type="ECO:0000313" key="5">
    <source>
        <dbReference type="EMBL" id="ABK43329.1"/>
    </source>
</evidence>
<reference evidence="5 6" key="2">
    <citation type="journal article" date="2012" name="Int. J. Syst. Evol. Microbiol.">
        <title>Magnetococcus marinus gen. nov., sp. nov., a marine, magnetotactic bacterium that represents a novel lineage (Magnetococcaceae fam. nov.; Magnetococcales ord. nov.) at the base of the Alphaproteobacteria.</title>
        <authorList>
            <person name="Bazylinski D.A."/>
            <person name="Williams T.J."/>
            <person name="Lefevre C.T."/>
            <person name="Berg R.J."/>
            <person name="Zhang C.L."/>
            <person name="Bowser S.S."/>
            <person name="Dean A.J."/>
            <person name="Beveridge T.J."/>
        </authorList>
    </citation>
    <scope>NUCLEOTIDE SEQUENCE [LARGE SCALE GENOMIC DNA]</scope>
    <source>
        <strain evidence="6">ATCC BAA-1437 / JCM 17883 / MC-1</strain>
    </source>
</reference>
<dbReference type="GO" id="GO:0015159">
    <property type="term" value="F:polysaccharide transmembrane transporter activity"/>
    <property type="evidence" value="ECO:0007669"/>
    <property type="project" value="InterPro"/>
</dbReference>
<reference evidence="6" key="1">
    <citation type="journal article" date="2009" name="Appl. Environ. Microbiol.">
        <title>Complete genome sequence of the chemolithoautotrophic marine magnetotactic coccus strain MC-1.</title>
        <authorList>
            <person name="Schubbe S."/>
            <person name="Williams T.J."/>
            <person name="Xie G."/>
            <person name="Kiss H.E."/>
            <person name="Brettin T.S."/>
            <person name="Martinez D."/>
            <person name="Ross C.A."/>
            <person name="Schuler D."/>
            <person name="Cox B.L."/>
            <person name="Nealson K.H."/>
            <person name="Bazylinski D.A."/>
        </authorList>
    </citation>
    <scope>NUCLEOTIDE SEQUENCE [LARGE SCALE GENOMIC DNA]</scope>
    <source>
        <strain evidence="6">ATCC BAA-1437 / JCM 17883 / MC-1</strain>
    </source>
</reference>
<evidence type="ECO:0000259" key="3">
    <source>
        <dbReference type="Pfam" id="PF02563"/>
    </source>
</evidence>
<dbReference type="Gene3D" id="3.10.560.10">
    <property type="entry name" value="Outer membrane lipoprotein wza domain like"/>
    <property type="match status" value="1"/>
</dbReference>
<dbReference type="Gene3D" id="3.30.1950.10">
    <property type="entry name" value="wza like domain"/>
    <property type="match status" value="1"/>
</dbReference>
<proteinExistence type="predicted"/>
<name>A0L5T6_MAGMM</name>
<dbReference type="Proteomes" id="UP000002586">
    <property type="component" value="Chromosome"/>
</dbReference>
<dbReference type="PANTHER" id="PTHR33619">
    <property type="entry name" value="POLYSACCHARIDE EXPORT PROTEIN GFCE-RELATED"/>
    <property type="match status" value="1"/>
</dbReference>
<dbReference type="InterPro" id="IPR019554">
    <property type="entry name" value="Soluble_ligand-bd"/>
</dbReference>
<dbReference type="InterPro" id="IPR049712">
    <property type="entry name" value="Poly_export"/>
</dbReference>
<protein>
    <submittedName>
        <fullName evidence="5">Polysaccharide export protein</fullName>
    </submittedName>
</protein>
<dbReference type="RefSeq" id="WP_011712489.1">
    <property type="nucleotide sequence ID" value="NC_008576.1"/>
</dbReference>
<dbReference type="Pfam" id="PF10531">
    <property type="entry name" value="SLBB"/>
    <property type="match status" value="1"/>
</dbReference>
<dbReference type="EMBL" id="CP000471">
    <property type="protein sequence ID" value="ABK43329.1"/>
    <property type="molecule type" value="Genomic_DNA"/>
</dbReference>
<dbReference type="OrthoDB" id="197007at2"/>
<accession>A0L5T6</accession>